<name>A0A4Q1VCS7_9BRAD</name>
<gene>
    <name evidence="3" type="ORF">B5V03_11555</name>
</gene>
<dbReference type="Pfam" id="PF00144">
    <property type="entry name" value="Beta-lactamase"/>
    <property type="match status" value="1"/>
</dbReference>
<dbReference type="InterPro" id="IPR012338">
    <property type="entry name" value="Beta-lactam/transpept-like"/>
</dbReference>
<feature type="chain" id="PRO_5020568776" description="Beta-lactamase-related domain-containing protein" evidence="1">
    <location>
        <begin position="29"/>
        <end position="421"/>
    </location>
</feature>
<evidence type="ECO:0000256" key="1">
    <source>
        <dbReference type="SAM" id="SignalP"/>
    </source>
</evidence>
<accession>A0A4Q1VCS7</accession>
<evidence type="ECO:0000313" key="3">
    <source>
        <dbReference type="EMBL" id="RXT48566.1"/>
    </source>
</evidence>
<evidence type="ECO:0000259" key="2">
    <source>
        <dbReference type="Pfam" id="PF00144"/>
    </source>
</evidence>
<dbReference type="Proteomes" id="UP000290819">
    <property type="component" value="Unassembled WGS sequence"/>
</dbReference>
<dbReference type="InterPro" id="IPR001466">
    <property type="entry name" value="Beta-lactam-related"/>
</dbReference>
<dbReference type="InterPro" id="IPR050789">
    <property type="entry name" value="Diverse_Enzym_Activities"/>
</dbReference>
<feature type="domain" description="Beta-lactamase-related" evidence="2">
    <location>
        <begin position="50"/>
        <end position="405"/>
    </location>
</feature>
<dbReference type="AlphaFoldDB" id="A0A4Q1VCS7"/>
<keyword evidence="4" id="KW-1185">Reference proteome</keyword>
<protein>
    <recommendedName>
        <fullName evidence="2">Beta-lactamase-related domain-containing protein</fullName>
    </recommendedName>
</protein>
<dbReference type="PANTHER" id="PTHR43283">
    <property type="entry name" value="BETA-LACTAMASE-RELATED"/>
    <property type="match status" value="1"/>
</dbReference>
<keyword evidence="1" id="KW-0732">Signal</keyword>
<sequence length="421" mass="45238">MRVQLSRRQTLLQAIALAAAGATSPACSISAAAPLRGLGRARGLNADLQASIDAAEVPGIVAMAATKDSIIYEGAFGRRDIGATVDMSTDTVFKIASMVKLVTSIAALQLVEAGKLKLDEPAAKIDPTLISPRVLTGFDAHGVPILRGAKKPITLRNLLSHTSGFSYQLWDSSIARYLKLARTGPELPRMPLAFDPGSGWAYGSSLDRVGRLIEIASGKKLDHYFQDHILGPLGMADTAFSLTEAQSARRANLHLRAANGSLIAQPLESKPKKKISGGGNINSTAPDYLKLLQAMLNDGRSNGATLLRAETVQMMAQNQIGDLQAGIMKTTNPSLSSDVDFFPGNRLRWGLGHMINLDPVEQGRRAGSLTWAGLYNTYYWIDPASGIAGVIMMQILPFADQRALNVYRQFERGIYRSILPG</sequence>
<comment type="caution">
    <text evidence="3">The sequence shown here is derived from an EMBL/GenBank/DDBJ whole genome shotgun (WGS) entry which is preliminary data.</text>
</comment>
<dbReference type="Gene3D" id="3.40.710.10">
    <property type="entry name" value="DD-peptidase/beta-lactamase superfamily"/>
    <property type="match status" value="1"/>
</dbReference>
<dbReference type="OrthoDB" id="9808046at2"/>
<evidence type="ECO:0000313" key="4">
    <source>
        <dbReference type="Proteomes" id="UP000290819"/>
    </source>
</evidence>
<dbReference type="EMBL" id="MZXW01000016">
    <property type="protein sequence ID" value="RXT48566.1"/>
    <property type="molecule type" value="Genomic_DNA"/>
</dbReference>
<dbReference type="PROSITE" id="PS51318">
    <property type="entry name" value="TAT"/>
    <property type="match status" value="1"/>
</dbReference>
<proteinExistence type="predicted"/>
<dbReference type="SUPFAM" id="SSF56601">
    <property type="entry name" value="beta-lactamase/transpeptidase-like"/>
    <property type="match status" value="1"/>
</dbReference>
<dbReference type="InterPro" id="IPR006311">
    <property type="entry name" value="TAT_signal"/>
</dbReference>
<dbReference type="PANTHER" id="PTHR43283:SF3">
    <property type="entry name" value="BETA-LACTAMASE FAMILY PROTEIN (AFU_ORTHOLOGUE AFUA_5G07500)"/>
    <property type="match status" value="1"/>
</dbReference>
<feature type="signal peptide" evidence="1">
    <location>
        <begin position="1"/>
        <end position="28"/>
    </location>
</feature>
<organism evidence="3 4">
    <name type="scientific">Bradyrhizobium betae</name>
    <dbReference type="NCBI Taxonomy" id="244734"/>
    <lineage>
        <taxon>Bacteria</taxon>
        <taxon>Pseudomonadati</taxon>
        <taxon>Pseudomonadota</taxon>
        <taxon>Alphaproteobacteria</taxon>
        <taxon>Hyphomicrobiales</taxon>
        <taxon>Nitrobacteraceae</taxon>
        <taxon>Bradyrhizobium</taxon>
    </lineage>
</organism>
<reference evidence="3 4" key="1">
    <citation type="submission" date="2017-03" db="EMBL/GenBank/DDBJ databases">
        <authorList>
            <person name="Safronova V.I."/>
            <person name="Sazanova A.L."/>
            <person name="Chirak E.R."/>
        </authorList>
    </citation>
    <scope>NUCLEOTIDE SEQUENCE [LARGE SCALE GENOMIC DNA]</scope>
    <source>
        <strain evidence="3 4">Opo-243</strain>
    </source>
</reference>